<accession>A0A239U297</accession>
<dbReference type="GO" id="GO:0003677">
    <property type="term" value="F:DNA binding"/>
    <property type="evidence" value="ECO:0007669"/>
    <property type="project" value="InterPro"/>
</dbReference>
<dbReference type="InterPro" id="IPR006935">
    <property type="entry name" value="Helicase/UvrB_N"/>
</dbReference>
<dbReference type="GO" id="GO:0005829">
    <property type="term" value="C:cytosol"/>
    <property type="evidence" value="ECO:0007669"/>
    <property type="project" value="TreeGrafter"/>
</dbReference>
<evidence type="ECO:0000313" key="3">
    <source>
        <dbReference type="Proteomes" id="UP000215383"/>
    </source>
</evidence>
<dbReference type="InterPro" id="IPR014001">
    <property type="entry name" value="Helicase_ATP-bd"/>
</dbReference>
<evidence type="ECO:0000259" key="1">
    <source>
        <dbReference type="PROSITE" id="PS51192"/>
    </source>
</evidence>
<proteinExistence type="predicted"/>
<dbReference type="EMBL" id="LT906446">
    <property type="protein sequence ID" value="SNV04120.1"/>
    <property type="molecule type" value="Genomic_DNA"/>
</dbReference>
<dbReference type="InterPro" id="IPR013670">
    <property type="entry name" value="EcoEI_R_C_dom"/>
</dbReference>
<keyword evidence="2" id="KW-0378">Hydrolase</keyword>
<dbReference type="Gene3D" id="3.40.50.300">
    <property type="entry name" value="P-loop containing nucleotide triphosphate hydrolases"/>
    <property type="match status" value="2"/>
</dbReference>
<dbReference type="GeneID" id="78507918"/>
<dbReference type="REBASE" id="215867">
    <property type="entry name" value="Mhy10570IIP"/>
</dbReference>
<organism evidence="2 3">
    <name type="scientific">Megamonas hypermegale</name>
    <dbReference type="NCBI Taxonomy" id="158847"/>
    <lineage>
        <taxon>Bacteria</taxon>
        <taxon>Bacillati</taxon>
        <taxon>Bacillota</taxon>
        <taxon>Negativicutes</taxon>
        <taxon>Selenomonadales</taxon>
        <taxon>Selenomonadaceae</taxon>
        <taxon>Megamonas</taxon>
    </lineage>
</organism>
<dbReference type="eggNOG" id="COG4096">
    <property type="taxonomic scope" value="Bacteria"/>
</dbReference>
<dbReference type="PROSITE" id="PS51192">
    <property type="entry name" value="HELICASE_ATP_BIND_1"/>
    <property type="match status" value="1"/>
</dbReference>
<evidence type="ECO:0000313" key="2">
    <source>
        <dbReference type="EMBL" id="SNV04120.1"/>
    </source>
</evidence>
<dbReference type="RefSeq" id="WP_027889086.1">
    <property type="nucleotide sequence ID" value="NZ_LT906446.1"/>
</dbReference>
<dbReference type="GO" id="GO:0005524">
    <property type="term" value="F:ATP binding"/>
    <property type="evidence" value="ECO:0007669"/>
    <property type="project" value="InterPro"/>
</dbReference>
<dbReference type="SMART" id="SM00487">
    <property type="entry name" value="DEXDc"/>
    <property type="match status" value="1"/>
</dbReference>
<dbReference type="CDD" id="cd18799">
    <property type="entry name" value="SF2_C_EcoAI-like"/>
    <property type="match status" value="1"/>
</dbReference>
<dbReference type="PANTHER" id="PTHR47396:SF1">
    <property type="entry name" value="ATP-DEPENDENT HELICASE IRC3-RELATED"/>
    <property type="match status" value="1"/>
</dbReference>
<feature type="domain" description="Helicase ATP-binding" evidence="1">
    <location>
        <begin position="176"/>
        <end position="335"/>
    </location>
</feature>
<protein>
    <submittedName>
        <fullName evidence="2">Type-1 restriction enzyme R protein</fullName>
        <ecNumber evidence="2">3.1.21.3</ecNumber>
    </submittedName>
</protein>
<dbReference type="Proteomes" id="UP000215383">
    <property type="component" value="Chromosome 1"/>
</dbReference>
<name>A0A239U297_9FIRM</name>
<dbReference type="NCBIfam" id="NF046051">
    <property type="entry name" value="restrict_EcoAI"/>
    <property type="match status" value="1"/>
</dbReference>
<dbReference type="InterPro" id="IPR029464">
    <property type="entry name" value="HSDR_N"/>
</dbReference>
<dbReference type="InterPro" id="IPR027417">
    <property type="entry name" value="P-loop_NTPase"/>
</dbReference>
<dbReference type="SUPFAM" id="SSF52540">
    <property type="entry name" value="P-loop containing nucleoside triphosphate hydrolases"/>
    <property type="match status" value="2"/>
</dbReference>
<dbReference type="InterPro" id="IPR050742">
    <property type="entry name" value="Helicase_Restrict-Modif_Enz"/>
</dbReference>
<dbReference type="Pfam" id="PF13588">
    <property type="entry name" value="HSDR_N_2"/>
    <property type="match status" value="1"/>
</dbReference>
<dbReference type="Pfam" id="PF04851">
    <property type="entry name" value="ResIII"/>
    <property type="match status" value="1"/>
</dbReference>
<sequence>MSVDLTEEDIKFKYITPAIEKSGWDKDNVFYEYCITNGAVQVRGNKVTRGSRKKADYVLTYGINKKPLAIIEAKKMNYSIGHGMPQAMEYAQMLDVKFAYSSNGKGFVEYDFFTGKTKALKLEEFPTPEQLWERYIKGEKLNKNMLDVVQEAYYIDPLANKKPRYYQQVAIDRTVEAVAKNQKRILLVMATGTGKTYTAFQIVYRLIKANKVNRVLYLADRNILIDQTIGQDFKPFEKVITKVKNRHLDSAYEIYMSLYQQLVGENGEEIFRQFKPEFFDLIIVDECHRGSAREDSQWRTILNYFKDAVQIGLTATPKETKDVSNQSYFGEPIYTYSLKQGIADGFLAPYKVIRVNIDRDIDGWRPYKGQFDKNGLQIEDKLYLGKDFDKNLIIDERTQEVAKRITKWLKENGRYSKTIVFCVDIEHAERMRQALANENSDIMKVNPKYIMRITGDNREGKAMLDYFIDPSEKYPTIVTTSKLMTTGVDAKNCKLIVLENNINSIIEFKQIIGRGTRLNPDYDKNYFTIMDFRGVTRLFSDPNFDGDPIVIIDDDTDNLEKTGEDTSNEGNNTFTEPVVNEGKVKYHVDNVDVNIINERVQYLDANGKLITESVVDFTKKNVRKEYASLDEFINAWSSTAKKQVILEELSKHNVSIDELYKATGKKDIDEFDLILHIVYDQKPLTRKERINNVKKRDYFAKYSPVCREVLDALMEQYMNEGIREIQNLQVLRNKNFAKWGSAPKIVKMFGGKEKYFKAVDELTSLIYDSEISTNQGNNVYNQ</sequence>
<dbReference type="EC" id="3.1.21.3" evidence="2"/>
<dbReference type="PANTHER" id="PTHR47396">
    <property type="entry name" value="TYPE I RESTRICTION ENZYME ECOKI R PROTEIN"/>
    <property type="match status" value="1"/>
</dbReference>
<dbReference type="GO" id="GO:0009035">
    <property type="term" value="F:type I site-specific deoxyribonuclease activity"/>
    <property type="evidence" value="ECO:0007669"/>
    <property type="project" value="UniProtKB-EC"/>
</dbReference>
<dbReference type="InterPro" id="IPR001650">
    <property type="entry name" value="Helicase_C-like"/>
</dbReference>
<dbReference type="Gene3D" id="3.90.1570.30">
    <property type="match status" value="1"/>
</dbReference>
<keyword evidence="3" id="KW-1185">Reference proteome</keyword>
<dbReference type="GO" id="GO:0006304">
    <property type="term" value="P:DNA modification"/>
    <property type="evidence" value="ECO:0007669"/>
    <property type="project" value="InterPro"/>
</dbReference>
<dbReference type="AlphaFoldDB" id="A0A239U297"/>
<dbReference type="CDD" id="cd18032">
    <property type="entry name" value="DEXHc_RE_I_III_res"/>
    <property type="match status" value="1"/>
</dbReference>
<dbReference type="Pfam" id="PF00271">
    <property type="entry name" value="Helicase_C"/>
    <property type="match status" value="1"/>
</dbReference>
<gene>
    <name evidence="2" type="primary">hsdR_2</name>
    <name evidence="2" type="ORF">SAMEA4364220_01931</name>
</gene>
<reference evidence="2 3" key="1">
    <citation type="submission" date="2017-06" db="EMBL/GenBank/DDBJ databases">
        <authorList>
            <consortium name="Pathogen Informatics"/>
        </authorList>
    </citation>
    <scope>NUCLEOTIDE SEQUENCE [LARGE SCALE GENOMIC DNA]</scope>
    <source>
        <strain evidence="2 3">NCTC10570</strain>
    </source>
</reference>
<dbReference type="Pfam" id="PF08463">
    <property type="entry name" value="EcoEI_R_C"/>
    <property type="match status" value="1"/>
</dbReference>